<proteinExistence type="inferred from homology"/>
<dbReference type="Proteomes" id="UP001233999">
    <property type="component" value="Unassembled WGS sequence"/>
</dbReference>
<reference evidence="4" key="1">
    <citation type="journal article" date="2023" name="IScience">
        <title>Live-bearing cockroach genome reveals convergent evolutionary mechanisms linked to viviparity in insects and beyond.</title>
        <authorList>
            <person name="Fouks B."/>
            <person name="Harrison M.C."/>
            <person name="Mikhailova A.A."/>
            <person name="Marchal E."/>
            <person name="English S."/>
            <person name="Carruthers M."/>
            <person name="Jennings E.C."/>
            <person name="Chiamaka E.L."/>
            <person name="Frigard R.A."/>
            <person name="Pippel M."/>
            <person name="Attardo G.M."/>
            <person name="Benoit J.B."/>
            <person name="Bornberg-Bauer E."/>
            <person name="Tobe S.S."/>
        </authorList>
    </citation>
    <scope>NUCLEOTIDE SEQUENCE</scope>
    <source>
        <strain evidence="4">Stay&amp;Tobe</strain>
    </source>
</reference>
<dbReference type="Pfam" id="PF10223">
    <property type="entry name" value="Menorin_N"/>
    <property type="match status" value="1"/>
</dbReference>
<dbReference type="EMBL" id="JASPKZ010009789">
    <property type="protein sequence ID" value="KAJ9576494.1"/>
    <property type="molecule type" value="Genomic_DNA"/>
</dbReference>
<protein>
    <recommendedName>
        <fullName evidence="3">Menorin-like domain-containing protein</fullName>
    </recommendedName>
</protein>
<comment type="similarity">
    <text evidence="1">Belongs to the menorin family.</text>
</comment>
<accession>A0AAD8E4G9</accession>
<sequence length="322" mass="35410">MCHLFTNILLILSTFYTLIYLVHGTSMQQYFPEIGNDLTKVTWGHAVNSKQLLEQAIQDNVMMLEADVVMGTVVGGSGDVIPVMAHPPTNTSDLSLKEFLENVLSVTQKGHRCGIKLDFKSIEVVSPSLDELQAHIEQLDFPVMLNADILPGPVASATTPVQADKFLQLCVKQFPESTLSVGWTTQYGGLIFTGSYSQEQVDEMEETLKRNMVTQPVTFPVRAGLAAKSASTLVKLKDNIANSTFTIWSSDGDYVDVDLLRTLIVDVIGRDRVYVDVPTKLMNQLNLTSSEISEFKNSASSTSSSVKAFFVSLITAVLFRSK</sequence>
<reference evidence="4" key="2">
    <citation type="submission" date="2023-05" db="EMBL/GenBank/DDBJ databases">
        <authorList>
            <person name="Fouks B."/>
        </authorList>
    </citation>
    <scope>NUCLEOTIDE SEQUENCE</scope>
    <source>
        <strain evidence="4">Stay&amp;Tobe</strain>
        <tissue evidence="4">Testes</tissue>
    </source>
</reference>
<organism evidence="4 5">
    <name type="scientific">Diploptera punctata</name>
    <name type="common">Pacific beetle cockroach</name>
    <dbReference type="NCBI Taxonomy" id="6984"/>
    <lineage>
        <taxon>Eukaryota</taxon>
        <taxon>Metazoa</taxon>
        <taxon>Ecdysozoa</taxon>
        <taxon>Arthropoda</taxon>
        <taxon>Hexapoda</taxon>
        <taxon>Insecta</taxon>
        <taxon>Pterygota</taxon>
        <taxon>Neoptera</taxon>
        <taxon>Polyneoptera</taxon>
        <taxon>Dictyoptera</taxon>
        <taxon>Blattodea</taxon>
        <taxon>Blaberoidea</taxon>
        <taxon>Blaberidae</taxon>
        <taxon>Diplopterinae</taxon>
        <taxon>Diploptera</taxon>
    </lineage>
</organism>
<evidence type="ECO:0000259" key="3">
    <source>
        <dbReference type="Pfam" id="PF10223"/>
    </source>
</evidence>
<gene>
    <name evidence="4" type="ORF">L9F63_006643</name>
</gene>
<feature type="signal peptide" evidence="2">
    <location>
        <begin position="1"/>
        <end position="24"/>
    </location>
</feature>
<evidence type="ECO:0000313" key="5">
    <source>
        <dbReference type="Proteomes" id="UP001233999"/>
    </source>
</evidence>
<feature type="chain" id="PRO_5042274439" description="Menorin-like domain-containing protein" evidence="2">
    <location>
        <begin position="25"/>
        <end position="322"/>
    </location>
</feature>
<dbReference type="PANTHER" id="PTHR21184:SF6">
    <property type="entry name" value="CONSERVED PLASMA MEMBRANE PROTEIN"/>
    <property type="match status" value="1"/>
</dbReference>
<name>A0AAD8E4G9_DIPPU</name>
<evidence type="ECO:0000256" key="2">
    <source>
        <dbReference type="SAM" id="SignalP"/>
    </source>
</evidence>
<keyword evidence="2" id="KW-0732">Signal</keyword>
<dbReference type="PANTHER" id="PTHR21184">
    <property type="entry name" value="MENORIN (DENDRITIC BRANCHING PROTEIN)"/>
    <property type="match status" value="1"/>
</dbReference>
<dbReference type="InterPro" id="IPR019356">
    <property type="entry name" value="Menorin_dom"/>
</dbReference>
<keyword evidence="5" id="KW-1185">Reference proteome</keyword>
<feature type="domain" description="Menorin-like" evidence="3">
    <location>
        <begin position="37"/>
        <end position="281"/>
    </location>
</feature>
<evidence type="ECO:0000313" key="4">
    <source>
        <dbReference type="EMBL" id="KAJ9576494.1"/>
    </source>
</evidence>
<comment type="caution">
    <text evidence="4">The sequence shown here is derived from an EMBL/GenBank/DDBJ whole genome shotgun (WGS) entry which is preliminary data.</text>
</comment>
<dbReference type="AlphaFoldDB" id="A0AAD8E4G9"/>
<evidence type="ECO:0000256" key="1">
    <source>
        <dbReference type="ARBA" id="ARBA00044953"/>
    </source>
</evidence>
<dbReference type="GO" id="GO:0005615">
    <property type="term" value="C:extracellular space"/>
    <property type="evidence" value="ECO:0007669"/>
    <property type="project" value="TreeGrafter"/>
</dbReference>